<gene>
    <name evidence="2" type="ORF">H9647_15765</name>
</gene>
<proteinExistence type="predicted"/>
<dbReference type="EMBL" id="JACSQL010000007">
    <property type="protein sequence ID" value="MBD7969523.1"/>
    <property type="molecule type" value="Genomic_DNA"/>
</dbReference>
<keyword evidence="1" id="KW-0812">Transmembrane</keyword>
<keyword evidence="1" id="KW-0472">Membrane</keyword>
<evidence type="ECO:0000313" key="2">
    <source>
        <dbReference type="EMBL" id="MBD7969523.1"/>
    </source>
</evidence>
<keyword evidence="3" id="KW-1185">Reference proteome</keyword>
<name>A0ABR8T1U2_9BACL</name>
<feature type="transmembrane region" description="Helical" evidence="1">
    <location>
        <begin position="15"/>
        <end position="33"/>
    </location>
</feature>
<dbReference type="Proteomes" id="UP000608071">
    <property type="component" value="Unassembled WGS sequence"/>
</dbReference>
<evidence type="ECO:0000256" key="1">
    <source>
        <dbReference type="SAM" id="Phobius"/>
    </source>
</evidence>
<organism evidence="2 3">
    <name type="scientific">Paenibacillus gallinarum</name>
    <dbReference type="NCBI Taxonomy" id="2762232"/>
    <lineage>
        <taxon>Bacteria</taxon>
        <taxon>Bacillati</taxon>
        <taxon>Bacillota</taxon>
        <taxon>Bacilli</taxon>
        <taxon>Bacillales</taxon>
        <taxon>Paenibacillaceae</taxon>
        <taxon>Paenibacillus</taxon>
    </lineage>
</organism>
<evidence type="ECO:0008006" key="4">
    <source>
        <dbReference type="Google" id="ProtNLM"/>
    </source>
</evidence>
<feature type="transmembrane region" description="Helical" evidence="1">
    <location>
        <begin position="45"/>
        <end position="70"/>
    </location>
</feature>
<dbReference type="RefSeq" id="WP_191801659.1">
    <property type="nucleotide sequence ID" value="NZ_JACSQL010000007.1"/>
</dbReference>
<protein>
    <recommendedName>
        <fullName evidence="4">DUF1656 domain-containing protein</fullName>
    </recommendedName>
</protein>
<comment type="caution">
    <text evidence="2">The sequence shown here is derived from an EMBL/GenBank/DDBJ whole genome shotgun (WGS) entry which is preliminary data.</text>
</comment>
<sequence>MAELDFRDFLIVNEYGLIGVTLSMFCFVIILEFMKKDVKINWKNVFFNTVGITIIVYIFNAVIVLFKAIFQ</sequence>
<reference evidence="2 3" key="1">
    <citation type="submission" date="2020-08" db="EMBL/GenBank/DDBJ databases">
        <title>A Genomic Blueprint of the Chicken Gut Microbiome.</title>
        <authorList>
            <person name="Gilroy R."/>
            <person name="Ravi A."/>
            <person name="Getino M."/>
            <person name="Pursley I."/>
            <person name="Horton D.L."/>
            <person name="Alikhan N.-F."/>
            <person name="Baker D."/>
            <person name="Gharbi K."/>
            <person name="Hall N."/>
            <person name="Watson M."/>
            <person name="Adriaenssens E.M."/>
            <person name="Foster-Nyarko E."/>
            <person name="Jarju S."/>
            <person name="Secka A."/>
            <person name="Antonio M."/>
            <person name="Oren A."/>
            <person name="Chaudhuri R."/>
            <person name="La Ragione R.M."/>
            <person name="Hildebrand F."/>
            <person name="Pallen M.J."/>
        </authorList>
    </citation>
    <scope>NUCLEOTIDE SEQUENCE [LARGE SCALE GENOMIC DNA]</scope>
    <source>
        <strain evidence="2 3">Sa2BVA9</strain>
    </source>
</reference>
<evidence type="ECO:0000313" key="3">
    <source>
        <dbReference type="Proteomes" id="UP000608071"/>
    </source>
</evidence>
<accession>A0ABR8T1U2</accession>
<keyword evidence="1" id="KW-1133">Transmembrane helix</keyword>